<evidence type="ECO:0000256" key="4">
    <source>
        <dbReference type="ARBA" id="ARBA00022651"/>
    </source>
</evidence>
<name>A0A1H2MCY8_9ACTN</name>
<dbReference type="EC" id="3.2.1.8" evidence="3"/>
<evidence type="ECO:0000256" key="8">
    <source>
        <dbReference type="ARBA" id="ARBA00023180"/>
    </source>
</evidence>
<evidence type="ECO:0000256" key="1">
    <source>
        <dbReference type="ARBA" id="ARBA00000681"/>
    </source>
</evidence>
<dbReference type="InterPro" id="IPR017853">
    <property type="entry name" value="GH"/>
</dbReference>
<feature type="signal peptide" evidence="13">
    <location>
        <begin position="1"/>
        <end position="26"/>
    </location>
</feature>
<dbReference type="EMBL" id="LT629799">
    <property type="protein sequence ID" value="SDU91049.1"/>
    <property type="molecule type" value="Genomic_DNA"/>
</dbReference>
<dbReference type="InterPro" id="IPR013519">
    <property type="entry name" value="Int_alpha_beta-p"/>
</dbReference>
<dbReference type="PANTHER" id="PTHR31490">
    <property type="entry name" value="GLYCOSYL HYDROLASE"/>
    <property type="match status" value="1"/>
</dbReference>
<feature type="chain" id="PRO_5009280242" description="endo-1,4-beta-xylanase" evidence="13">
    <location>
        <begin position="27"/>
        <end position="1031"/>
    </location>
</feature>
<evidence type="ECO:0000256" key="7">
    <source>
        <dbReference type="ARBA" id="ARBA00022801"/>
    </source>
</evidence>
<proteinExistence type="inferred from homology"/>
<keyword evidence="6" id="KW-0677">Repeat</keyword>
<keyword evidence="8" id="KW-0325">Glycoprotein</keyword>
<dbReference type="SMART" id="SM00633">
    <property type="entry name" value="Glyco_10"/>
    <property type="match status" value="1"/>
</dbReference>
<dbReference type="RefSeq" id="WP_091074154.1">
    <property type="nucleotide sequence ID" value="NZ_LT629799.1"/>
</dbReference>
<evidence type="ECO:0000259" key="14">
    <source>
        <dbReference type="PROSITE" id="PS51760"/>
    </source>
</evidence>
<keyword evidence="11" id="KW-0624">Polysaccharide degradation</keyword>
<dbReference type="SMART" id="SM00191">
    <property type="entry name" value="Int_alpha"/>
    <property type="match status" value="5"/>
</dbReference>
<dbReference type="SUPFAM" id="SSF51445">
    <property type="entry name" value="(Trans)glycosidases"/>
    <property type="match status" value="1"/>
</dbReference>
<evidence type="ECO:0000256" key="10">
    <source>
        <dbReference type="ARBA" id="ARBA00023295"/>
    </source>
</evidence>
<dbReference type="AlphaFoldDB" id="A0A1H2MCY8"/>
<dbReference type="GO" id="GO:0045493">
    <property type="term" value="P:xylan catabolic process"/>
    <property type="evidence" value="ECO:0007669"/>
    <property type="project" value="UniProtKB-KW"/>
</dbReference>
<sequence length="1031" mass="105234">MPRRTTAALLGLALVSPLLLSSSAVAAPVRRVAPYDLDGDGHPEQVVGAPGLQVGTAKGAGGLVVLPASTKGLSTAGWTITQASAGVAGEPVADGHFASAVASADFDHDGYADLAVGATGEVGTVTLLHGSSKGLTGARSTVLRRAGDAGPDGFGASLVAADLDGDGWADLAVGAPYADPVEVPAEDHGASGSVTVLQGGPAGFSTARSSVLHGRRSGTDRDLLFGSSLATGDVDGDRRSDLVVASRGLAAGDGHAHAGSVTVCPAGGGCVPVPSSRGYPGLASLAVGDVSGFGRDEVVVGLVPAPGARSTEGGRVVTLAFSGTGAGLRAKETVLTRSTKGVPGSNHAGDDFGAALALGDVDRDGFADLLVGAPGEAVGGRRDAGRVTLVLGGRKGYRTSGNKAYDQDTRGVPGSAETRDRFGATVSLLDHDADGRLDLTVGAPGENGSGAVTTLDGSGAGLTTRGARTFGLERSGSSTPADAAFGAVLGGSPADPLLARRSVVDLLRQDWRHVPGVVGDGTRLRVRSTGKSIVEQDGGGGRPNPPVLLGTHLVAPEDFAVSVSFADVTADASLSVQDSPPVVADEFRIEPAGVRLTLRGDDLRVSVFDGSPRQDVRDPRPTQEEHVRLADPAAELSVRRSGDRLEIASGGRTVASLPRGDVFGSGRLWLGLSSEEGSFTVGSFTAAAPGGSTLAAAGPASARAQPSSAGLQALATRARPGFLVGAAVAPGPLAADADYADAFVSGFGALTPENVMKPQALSPRRGEYTFEEADALLDLARSKGVAVHGHTIAFSEAMPRWMQELPSGTEEERRASAAALLDYVTTVVTHFQGRLASLDVLNEPFDVDQGTSLQENTWYRVFGPGYPAVVSKAVHDADPDVRQFINENGADVPGPRQDALLRLARDTNAQGGHIAGVGLQAHVYDRGTDAISADDLATTFRNVGRAGLVARISENDVTDAEGRKAQASQFATVLKGCLRSTVCVSYTTWGVDDRYDWWLDDDGDLHQGHDLLFDGGKPTPAYDAVRKVLAG</sequence>
<keyword evidence="7 15" id="KW-0378">Hydrolase</keyword>
<dbReference type="Gene3D" id="2.130.10.130">
    <property type="entry name" value="Integrin alpha, N-terminal"/>
    <property type="match status" value="3"/>
</dbReference>
<evidence type="ECO:0000256" key="12">
    <source>
        <dbReference type="SAM" id="MobiDB-lite"/>
    </source>
</evidence>
<evidence type="ECO:0000256" key="2">
    <source>
        <dbReference type="ARBA" id="ARBA00007495"/>
    </source>
</evidence>
<evidence type="ECO:0000256" key="5">
    <source>
        <dbReference type="ARBA" id="ARBA00022729"/>
    </source>
</evidence>
<dbReference type="Proteomes" id="UP000198825">
    <property type="component" value="Chromosome I"/>
</dbReference>
<protein>
    <recommendedName>
        <fullName evidence="3">endo-1,4-beta-xylanase</fullName>
        <ecNumber evidence="3">3.2.1.8</ecNumber>
    </recommendedName>
</protein>
<dbReference type="STRING" id="546874.SAMN04488544_1832"/>
<dbReference type="SUPFAM" id="SSF69318">
    <property type="entry name" value="Integrin alpha N-terminal domain"/>
    <property type="match status" value="1"/>
</dbReference>
<dbReference type="GO" id="GO:0031176">
    <property type="term" value="F:endo-1,4-beta-xylanase activity"/>
    <property type="evidence" value="ECO:0007669"/>
    <property type="project" value="UniProtKB-EC"/>
</dbReference>
<reference evidence="16" key="1">
    <citation type="submission" date="2016-10" db="EMBL/GenBank/DDBJ databases">
        <authorList>
            <person name="Varghese N."/>
            <person name="Submissions S."/>
        </authorList>
    </citation>
    <scope>NUCLEOTIDE SEQUENCE [LARGE SCALE GENOMIC DNA]</scope>
    <source>
        <strain evidence="16">DSM 21743</strain>
    </source>
</reference>
<accession>A0A1H2MCY8</accession>
<dbReference type="InterPro" id="IPR044846">
    <property type="entry name" value="GH10"/>
</dbReference>
<feature type="region of interest" description="Disordered" evidence="12">
    <location>
        <begin position="441"/>
        <end position="460"/>
    </location>
</feature>
<evidence type="ECO:0000256" key="3">
    <source>
        <dbReference type="ARBA" id="ARBA00012590"/>
    </source>
</evidence>
<dbReference type="Pfam" id="PF00331">
    <property type="entry name" value="Glyco_hydro_10"/>
    <property type="match status" value="1"/>
</dbReference>
<keyword evidence="5 13" id="KW-0732">Signal</keyword>
<keyword evidence="10 15" id="KW-0326">Glycosidase</keyword>
<dbReference type="Pfam" id="PF01839">
    <property type="entry name" value="FG-GAP"/>
    <property type="match status" value="5"/>
</dbReference>
<dbReference type="PROSITE" id="PS51470">
    <property type="entry name" value="FG_GAP"/>
    <property type="match status" value="4"/>
</dbReference>
<evidence type="ECO:0000256" key="11">
    <source>
        <dbReference type="ARBA" id="ARBA00023326"/>
    </source>
</evidence>
<evidence type="ECO:0000313" key="15">
    <source>
        <dbReference type="EMBL" id="SDU91049.1"/>
    </source>
</evidence>
<keyword evidence="9" id="KW-0119">Carbohydrate metabolism</keyword>
<comment type="similarity">
    <text evidence="2">Belongs to the glycosyl hydrolase 10 (cellulase F) family.</text>
</comment>
<dbReference type="InterPro" id="IPR028994">
    <property type="entry name" value="Integrin_alpha_N"/>
</dbReference>
<comment type="catalytic activity">
    <reaction evidence="1">
        <text>Endohydrolysis of (1-&gt;4)-beta-D-xylosidic linkages in xylans.</text>
        <dbReference type="EC" id="3.2.1.8"/>
    </reaction>
</comment>
<evidence type="ECO:0000256" key="13">
    <source>
        <dbReference type="SAM" id="SignalP"/>
    </source>
</evidence>
<dbReference type="PROSITE" id="PS51760">
    <property type="entry name" value="GH10_2"/>
    <property type="match status" value="1"/>
</dbReference>
<dbReference type="PANTHER" id="PTHR31490:SF88">
    <property type="entry name" value="BETA-XYLANASE"/>
    <property type="match status" value="1"/>
</dbReference>
<dbReference type="OrthoDB" id="9815836at2"/>
<feature type="domain" description="GH10" evidence="14">
    <location>
        <begin position="708"/>
        <end position="1028"/>
    </location>
</feature>
<dbReference type="Gene3D" id="3.20.20.80">
    <property type="entry name" value="Glycosidases"/>
    <property type="match status" value="1"/>
</dbReference>
<dbReference type="InterPro" id="IPR013517">
    <property type="entry name" value="FG-GAP"/>
</dbReference>
<evidence type="ECO:0000256" key="9">
    <source>
        <dbReference type="ARBA" id="ARBA00023277"/>
    </source>
</evidence>
<evidence type="ECO:0000256" key="6">
    <source>
        <dbReference type="ARBA" id="ARBA00022737"/>
    </source>
</evidence>
<keyword evidence="4 15" id="KW-0858">Xylan degradation</keyword>
<dbReference type="InterPro" id="IPR001000">
    <property type="entry name" value="GH10_dom"/>
</dbReference>
<evidence type="ECO:0000313" key="16">
    <source>
        <dbReference type="Proteomes" id="UP000198825"/>
    </source>
</evidence>
<keyword evidence="16" id="KW-1185">Reference proteome</keyword>
<gene>
    <name evidence="15" type="ORF">SAMN04488544_1832</name>
</gene>
<organism evidence="15 16">
    <name type="scientific">Microlunatus sagamiharensis</name>
    <dbReference type="NCBI Taxonomy" id="546874"/>
    <lineage>
        <taxon>Bacteria</taxon>
        <taxon>Bacillati</taxon>
        <taxon>Actinomycetota</taxon>
        <taxon>Actinomycetes</taxon>
        <taxon>Propionibacteriales</taxon>
        <taxon>Propionibacteriaceae</taxon>
        <taxon>Microlunatus</taxon>
    </lineage>
</organism>